<accession>D5HAW6</accession>
<dbReference type="Proteomes" id="UP000000933">
    <property type="component" value="Chromosome"/>
</dbReference>
<feature type="domain" description="FAS1" evidence="3">
    <location>
        <begin position="68"/>
        <end position="199"/>
    </location>
</feature>
<evidence type="ECO:0000256" key="1">
    <source>
        <dbReference type="SAM" id="MobiDB-lite"/>
    </source>
</evidence>
<name>D5HAW6_SALRM</name>
<dbReference type="InterPro" id="IPR050904">
    <property type="entry name" value="Adhesion/Biosynth-related"/>
</dbReference>
<protein>
    <recommendedName>
        <fullName evidence="3">FAS1 domain-containing protein</fullName>
    </recommendedName>
</protein>
<dbReference type="PANTHER" id="PTHR10900:SF120">
    <property type="entry name" value="MUCIN-5AC-RELATED"/>
    <property type="match status" value="1"/>
</dbReference>
<gene>
    <name evidence="4" type="ordered locus">SRM_02250</name>
</gene>
<evidence type="ECO:0000259" key="3">
    <source>
        <dbReference type="PROSITE" id="PS50213"/>
    </source>
</evidence>
<feature type="region of interest" description="Disordered" evidence="1">
    <location>
        <begin position="50"/>
        <end position="70"/>
    </location>
</feature>
<dbReference type="Pfam" id="PF02469">
    <property type="entry name" value="Fasciclin"/>
    <property type="match status" value="1"/>
</dbReference>
<sequence>MVMRLRCLPRVPMPPVRTETLIRCVLRRPTAAVLAVALALGLTACGLDATDDSTPSPSASSRSPVADSTTIPRMLTTDDRFSTLRAALDSTGLDSLLATGGPFTLFAPPNGAFASASAGSVEDVLTGDRDRLRALLARHVVGGRVAVGGRPGPRSVVPMSGDTLSLHPAPDGVRIDGTPILDANIQAGNGRIHVVDAVLRAPGSDAP</sequence>
<feature type="signal peptide" evidence="2">
    <location>
        <begin position="1"/>
        <end position="49"/>
    </location>
</feature>
<dbReference type="SMART" id="SM00554">
    <property type="entry name" value="FAS1"/>
    <property type="match status" value="1"/>
</dbReference>
<dbReference type="GO" id="GO:0031012">
    <property type="term" value="C:extracellular matrix"/>
    <property type="evidence" value="ECO:0007669"/>
    <property type="project" value="TreeGrafter"/>
</dbReference>
<evidence type="ECO:0000313" key="4">
    <source>
        <dbReference type="EMBL" id="CBH25171.1"/>
    </source>
</evidence>
<dbReference type="InterPro" id="IPR036378">
    <property type="entry name" value="FAS1_dom_sf"/>
</dbReference>
<dbReference type="HOGENOM" id="CLU_031281_4_0_10"/>
<evidence type="ECO:0000313" key="5">
    <source>
        <dbReference type="Proteomes" id="UP000000933"/>
    </source>
</evidence>
<organism evidence="4 5">
    <name type="scientific">Salinibacter ruber (strain M8)</name>
    <dbReference type="NCBI Taxonomy" id="761659"/>
    <lineage>
        <taxon>Bacteria</taxon>
        <taxon>Pseudomonadati</taxon>
        <taxon>Rhodothermota</taxon>
        <taxon>Rhodothermia</taxon>
        <taxon>Rhodothermales</taxon>
        <taxon>Salinibacteraceae</taxon>
        <taxon>Salinibacter</taxon>
    </lineage>
</organism>
<feature type="chain" id="PRO_5003072650" description="FAS1 domain-containing protein" evidence="2">
    <location>
        <begin position="50"/>
        <end position="207"/>
    </location>
</feature>
<feature type="compositionally biased region" description="Low complexity" evidence="1">
    <location>
        <begin position="50"/>
        <end position="69"/>
    </location>
</feature>
<dbReference type="Gene3D" id="2.30.180.10">
    <property type="entry name" value="FAS1 domain"/>
    <property type="match status" value="1"/>
</dbReference>
<reference evidence="4 5" key="1">
    <citation type="journal article" date="2010" name="ISME J.">
        <title>Fine-scale evolution: genomic, phenotypic and ecological differentiation in two coexisting Salinibacter ruber strains.</title>
        <authorList>
            <person name="Pena A."/>
            <person name="Teeling H."/>
            <person name="Huerta-Cepas J."/>
            <person name="Santos F."/>
            <person name="Yarza P."/>
            <person name="Brito-Echeverria J."/>
            <person name="Lucio M."/>
            <person name="Schmitt-Kopplin P."/>
            <person name="Meseguer I."/>
            <person name="Schenowitz C."/>
            <person name="Dossat C."/>
            <person name="Barbe V."/>
            <person name="Dopazo J."/>
            <person name="Rossello-Mora R."/>
            <person name="Schuler M."/>
            <person name="Glockner F.O."/>
            <person name="Amann R."/>
            <person name="Gabaldon T."/>
            <person name="Anton J."/>
        </authorList>
    </citation>
    <scope>NUCLEOTIDE SEQUENCE [LARGE SCALE GENOMIC DNA]</scope>
    <source>
        <strain evidence="4 5">M8</strain>
    </source>
</reference>
<dbReference type="GO" id="GO:0007155">
    <property type="term" value="P:cell adhesion"/>
    <property type="evidence" value="ECO:0007669"/>
    <property type="project" value="TreeGrafter"/>
</dbReference>
<dbReference type="FunFam" id="2.30.180.10:FF:000032">
    <property type="entry name" value="Fasciclin domain-containing protein, putative"/>
    <property type="match status" value="1"/>
</dbReference>
<dbReference type="InterPro" id="IPR000782">
    <property type="entry name" value="FAS1_domain"/>
</dbReference>
<dbReference type="PANTHER" id="PTHR10900">
    <property type="entry name" value="PERIOSTIN-RELATED"/>
    <property type="match status" value="1"/>
</dbReference>
<dbReference type="SUPFAM" id="SSF82153">
    <property type="entry name" value="FAS1 domain"/>
    <property type="match status" value="1"/>
</dbReference>
<dbReference type="PROSITE" id="PS50213">
    <property type="entry name" value="FAS1"/>
    <property type="match status" value="1"/>
</dbReference>
<keyword evidence="2" id="KW-0732">Signal</keyword>
<dbReference type="AlphaFoldDB" id="D5HAW6"/>
<dbReference type="KEGG" id="srm:SRM_02250"/>
<evidence type="ECO:0000256" key="2">
    <source>
        <dbReference type="SAM" id="SignalP"/>
    </source>
</evidence>
<reference evidence="5" key="2">
    <citation type="submission" date="2010-04" db="EMBL/GenBank/DDBJ databases">
        <title>Genome sequence of Salinibacter ruber M8.</title>
        <authorList>
            <consortium name="Genoscope"/>
        </authorList>
    </citation>
    <scope>NUCLEOTIDE SEQUENCE [LARGE SCALE GENOMIC DNA]</scope>
    <source>
        <strain evidence="5">M8</strain>
    </source>
</reference>
<proteinExistence type="predicted"/>
<dbReference type="GO" id="GO:0030198">
    <property type="term" value="P:extracellular matrix organization"/>
    <property type="evidence" value="ECO:0007669"/>
    <property type="project" value="TreeGrafter"/>
</dbReference>
<dbReference type="GO" id="GO:0005615">
    <property type="term" value="C:extracellular space"/>
    <property type="evidence" value="ECO:0007669"/>
    <property type="project" value="TreeGrafter"/>
</dbReference>
<dbReference type="EMBL" id="FP565814">
    <property type="protein sequence ID" value="CBH25171.1"/>
    <property type="molecule type" value="Genomic_DNA"/>
</dbReference>
<dbReference type="GO" id="GO:0050839">
    <property type="term" value="F:cell adhesion molecule binding"/>
    <property type="evidence" value="ECO:0007669"/>
    <property type="project" value="TreeGrafter"/>
</dbReference>